<evidence type="ECO:0000313" key="2">
    <source>
        <dbReference type="Proteomes" id="UP000239469"/>
    </source>
</evidence>
<evidence type="ECO:0000313" key="1">
    <source>
        <dbReference type="EMBL" id="PRP70146.1"/>
    </source>
</evidence>
<sequence length="124" mass="14399">MQTLKFFHLLKFFNRNQAVDCAEFRLNIVCENNVITALRKRLFWEMHDLGLRASQVTIGPDSQDNQCKLSVILSCPLIRRQDLDDMALRLSQLPEIRRVHWGRRLTSAPAQHRSLFPANRAKAA</sequence>
<dbReference type="EMBL" id="MTBD01000027">
    <property type="protein sequence ID" value="PRP70146.1"/>
    <property type="molecule type" value="Genomic_DNA"/>
</dbReference>
<dbReference type="Gene3D" id="3.30.70.260">
    <property type="match status" value="1"/>
</dbReference>
<proteinExistence type="predicted"/>
<protein>
    <recommendedName>
        <fullName evidence="3">ACT domain-containing protein</fullName>
    </recommendedName>
</protein>
<gene>
    <name evidence="1" type="ORF">BUE93_12970</name>
</gene>
<reference evidence="1 2" key="1">
    <citation type="submission" date="2017-01" db="EMBL/GenBank/DDBJ databases">
        <title>New insights into the genetic diversity of Chromobacterium isolated from tropical freshwater lake.</title>
        <authorList>
            <person name="Santos A.B."/>
            <person name="Nascimento A.M."/>
            <person name="Da Silva P.C."/>
        </authorList>
    </citation>
    <scope>NUCLEOTIDE SEQUENCE [LARGE SCALE GENOMIC DNA]</scope>
    <source>
        <strain evidence="1 2">56AF</strain>
    </source>
</reference>
<organism evidence="1 2">
    <name type="scientific">Chromobacterium amazonense</name>
    <dbReference type="NCBI Taxonomy" id="1382803"/>
    <lineage>
        <taxon>Bacteria</taxon>
        <taxon>Pseudomonadati</taxon>
        <taxon>Pseudomonadota</taxon>
        <taxon>Betaproteobacteria</taxon>
        <taxon>Neisseriales</taxon>
        <taxon>Chromobacteriaceae</taxon>
        <taxon>Chromobacterium</taxon>
    </lineage>
</organism>
<dbReference type="OrthoDB" id="8593631at2"/>
<name>A0A1S1XCK0_9NEIS</name>
<dbReference type="AlphaFoldDB" id="A0A1S1XCK0"/>
<dbReference type="Proteomes" id="UP000239469">
    <property type="component" value="Unassembled WGS sequence"/>
</dbReference>
<evidence type="ECO:0008006" key="3">
    <source>
        <dbReference type="Google" id="ProtNLM"/>
    </source>
</evidence>
<accession>A0A1S1XCK0</accession>
<comment type="caution">
    <text evidence="1">The sequence shown here is derived from an EMBL/GenBank/DDBJ whole genome shotgun (WGS) entry which is preliminary data.</text>
</comment>
<dbReference type="RefSeq" id="WP_052246848.1">
    <property type="nucleotide sequence ID" value="NZ_CAWMOE010000005.1"/>
</dbReference>